<feature type="region of interest" description="Disordered" evidence="1">
    <location>
        <begin position="1"/>
        <end position="343"/>
    </location>
</feature>
<dbReference type="EMBL" id="SEKV01000089">
    <property type="protein sequence ID" value="TFY64755.1"/>
    <property type="molecule type" value="Genomic_DNA"/>
</dbReference>
<name>A0A4Y9YQV2_9APHY</name>
<protein>
    <submittedName>
        <fullName evidence="2">Uncharacterized protein</fullName>
    </submittedName>
</protein>
<evidence type="ECO:0000256" key="1">
    <source>
        <dbReference type="SAM" id="MobiDB-lite"/>
    </source>
</evidence>
<comment type="caution">
    <text evidence="2">The sequence shown here is derived from an EMBL/GenBank/DDBJ whole genome shotgun (WGS) entry which is preliminary data.</text>
</comment>
<sequence length="343" mass="37379">MQKAAVASFWETKHPQDKVATTAKRVKNKATPISPLNDESGPSRHSQRLADNAREKMKAEGSAESKHPALSRLVMLTYGLRTQEVRQEGPATKTPTATTKPEKADSSTKPIAWKGAAKLKGRMIISDTSEDDDVMADEREGNGNTAETRKRPRENTQVVESSKLSDARRKVTQAIELESVPEEPLQISLHAESDHGDSNSLGSGSEDGADDDDSEPTPGKSKRNEKPPSPTQNPAQVNSDDEPPSPTQYLLPASVVKPKPKIETTQEHSVTSSTGTGTDDPSSSEEDANMDDDSDSEPDEAEGAAEGTDRPQQRRRVFKRKRLFSQDSSSDEPKPKRPYVLVS</sequence>
<feature type="compositionally biased region" description="Acidic residues" evidence="1">
    <location>
        <begin position="282"/>
        <end position="303"/>
    </location>
</feature>
<dbReference type="AlphaFoldDB" id="A0A4Y9YQV2"/>
<proteinExistence type="predicted"/>
<feature type="compositionally biased region" description="Basic and acidic residues" evidence="1">
    <location>
        <begin position="51"/>
        <end position="67"/>
    </location>
</feature>
<feature type="compositionally biased region" description="Basic residues" evidence="1">
    <location>
        <begin position="313"/>
        <end position="323"/>
    </location>
</feature>
<gene>
    <name evidence="2" type="ORF">EVJ58_g2409</name>
</gene>
<feature type="compositionally biased region" description="Low complexity" evidence="1">
    <location>
        <begin position="269"/>
        <end position="281"/>
    </location>
</feature>
<reference evidence="2 3" key="1">
    <citation type="submission" date="2019-01" db="EMBL/GenBank/DDBJ databases">
        <title>Genome sequencing of the rare red list fungi Fomitopsis rosea.</title>
        <authorList>
            <person name="Buettner E."/>
            <person name="Kellner H."/>
        </authorList>
    </citation>
    <scope>NUCLEOTIDE SEQUENCE [LARGE SCALE GENOMIC DNA]</scope>
    <source>
        <strain evidence="2 3">DSM 105464</strain>
    </source>
</reference>
<accession>A0A4Y9YQV2</accession>
<dbReference type="Proteomes" id="UP000298390">
    <property type="component" value="Unassembled WGS sequence"/>
</dbReference>
<evidence type="ECO:0000313" key="3">
    <source>
        <dbReference type="Proteomes" id="UP000298390"/>
    </source>
</evidence>
<organism evidence="2 3">
    <name type="scientific">Rhodofomes roseus</name>
    <dbReference type="NCBI Taxonomy" id="34475"/>
    <lineage>
        <taxon>Eukaryota</taxon>
        <taxon>Fungi</taxon>
        <taxon>Dikarya</taxon>
        <taxon>Basidiomycota</taxon>
        <taxon>Agaricomycotina</taxon>
        <taxon>Agaricomycetes</taxon>
        <taxon>Polyporales</taxon>
        <taxon>Rhodofomes</taxon>
    </lineage>
</organism>
<feature type="compositionally biased region" description="Low complexity" evidence="1">
    <location>
        <begin position="90"/>
        <end position="99"/>
    </location>
</feature>
<evidence type="ECO:0000313" key="2">
    <source>
        <dbReference type="EMBL" id="TFY64755.1"/>
    </source>
</evidence>